<protein>
    <submittedName>
        <fullName evidence="1">Uncharacterized protein</fullName>
    </submittedName>
</protein>
<name>A0A109JX64_9HYPH</name>
<accession>A0A109JX64</accession>
<reference evidence="1 2" key="1">
    <citation type="submission" date="2015-11" db="EMBL/GenBank/DDBJ databases">
        <title>Draft Genome Sequence of the Strain BR 10423 (Rhizobium sp.) isolated from nodules of Mimosa pudica.</title>
        <authorList>
            <person name="Barauna A.C."/>
            <person name="Zilli J.E."/>
            <person name="Simoes-Araujo J.L."/>
            <person name="Reis V.M."/>
            <person name="James E.K."/>
            <person name="Reis F.B.Jr."/>
            <person name="Rouws L.F."/>
            <person name="Passos S.R."/>
            <person name="Gois S.R."/>
        </authorList>
    </citation>
    <scope>NUCLEOTIDE SEQUENCE [LARGE SCALE GENOMIC DNA]</scope>
    <source>
        <strain evidence="1 2">BR10423</strain>
    </source>
</reference>
<keyword evidence="2" id="KW-1185">Reference proteome</keyword>
<evidence type="ECO:0000313" key="2">
    <source>
        <dbReference type="Proteomes" id="UP000068164"/>
    </source>
</evidence>
<dbReference type="Proteomes" id="UP000068164">
    <property type="component" value="Unassembled WGS sequence"/>
</dbReference>
<comment type="caution">
    <text evidence="1">The sequence shown here is derived from an EMBL/GenBank/DDBJ whole genome shotgun (WGS) entry which is preliminary data.</text>
</comment>
<dbReference type="AlphaFoldDB" id="A0A109JX64"/>
<sequence length="59" mass="6431">MLIVAEMLGVMLTFSGELSPATQSEEFPILRAVNAFSKLSNCFRKASVGFRASIFESSL</sequence>
<gene>
    <name evidence="1" type="ORF">AS026_33860</name>
</gene>
<dbReference type="EMBL" id="LNCD01000036">
    <property type="protein sequence ID" value="KWV56549.1"/>
    <property type="molecule type" value="Genomic_DNA"/>
</dbReference>
<evidence type="ECO:0000313" key="1">
    <source>
        <dbReference type="EMBL" id="KWV56549.1"/>
    </source>
</evidence>
<proteinExistence type="predicted"/>
<organism evidence="1 2">
    <name type="scientific">Rhizobium altiplani</name>
    <dbReference type="NCBI Taxonomy" id="1864509"/>
    <lineage>
        <taxon>Bacteria</taxon>
        <taxon>Pseudomonadati</taxon>
        <taxon>Pseudomonadota</taxon>
        <taxon>Alphaproteobacteria</taxon>
        <taxon>Hyphomicrobiales</taxon>
        <taxon>Rhizobiaceae</taxon>
        <taxon>Rhizobium/Agrobacterium group</taxon>
        <taxon>Rhizobium</taxon>
    </lineage>
</organism>